<dbReference type="PANTHER" id="PTHR34145:SF7">
    <property type="entry name" value="F-BOX_LRR-REPEAT PROTEIN"/>
    <property type="match status" value="1"/>
</dbReference>
<keyword evidence="3" id="KW-1185">Reference proteome</keyword>
<dbReference type="InterPro" id="IPR032675">
    <property type="entry name" value="LRR_dom_sf"/>
</dbReference>
<dbReference type="Pfam" id="PF23622">
    <property type="entry name" value="LRR_At1g61320_AtMIF1"/>
    <property type="match status" value="1"/>
</dbReference>
<accession>A0A835FAN2</accession>
<dbReference type="InterPro" id="IPR055357">
    <property type="entry name" value="LRR_At1g61320_AtMIF1"/>
</dbReference>
<dbReference type="InterPro" id="IPR053772">
    <property type="entry name" value="At1g61320/At1g61330-like"/>
</dbReference>
<gene>
    <name evidence="2" type="ORF">HU200_015379</name>
</gene>
<name>A0A835FAN2_9POAL</name>
<dbReference type="SUPFAM" id="SSF52058">
    <property type="entry name" value="L domain-like"/>
    <property type="match status" value="1"/>
</dbReference>
<dbReference type="InterPro" id="IPR036047">
    <property type="entry name" value="F-box-like_dom_sf"/>
</dbReference>
<evidence type="ECO:0000259" key="1">
    <source>
        <dbReference type="Pfam" id="PF23622"/>
    </source>
</evidence>
<protein>
    <recommendedName>
        <fullName evidence="1">At1g61320/AtMIF1 LRR domain-containing protein</fullName>
    </recommendedName>
</protein>
<dbReference type="EMBL" id="JACEFO010001603">
    <property type="protein sequence ID" value="KAF8733022.1"/>
    <property type="molecule type" value="Genomic_DNA"/>
</dbReference>
<dbReference type="OrthoDB" id="600819at2759"/>
<dbReference type="Proteomes" id="UP000636709">
    <property type="component" value="Unassembled WGS sequence"/>
</dbReference>
<organism evidence="2 3">
    <name type="scientific">Digitaria exilis</name>
    <dbReference type="NCBI Taxonomy" id="1010633"/>
    <lineage>
        <taxon>Eukaryota</taxon>
        <taxon>Viridiplantae</taxon>
        <taxon>Streptophyta</taxon>
        <taxon>Embryophyta</taxon>
        <taxon>Tracheophyta</taxon>
        <taxon>Spermatophyta</taxon>
        <taxon>Magnoliopsida</taxon>
        <taxon>Liliopsida</taxon>
        <taxon>Poales</taxon>
        <taxon>Poaceae</taxon>
        <taxon>PACMAD clade</taxon>
        <taxon>Panicoideae</taxon>
        <taxon>Panicodae</taxon>
        <taxon>Paniceae</taxon>
        <taxon>Anthephorinae</taxon>
        <taxon>Digitaria</taxon>
    </lineage>
</organism>
<dbReference type="SUPFAM" id="SSF81383">
    <property type="entry name" value="F-box domain"/>
    <property type="match status" value="1"/>
</dbReference>
<proteinExistence type="predicted"/>
<feature type="domain" description="At1g61320/AtMIF1 LRR" evidence="1">
    <location>
        <begin position="62"/>
        <end position="397"/>
    </location>
</feature>
<comment type="caution">
    <text evidence="2">The sequence shown here is derived from an EMBL/GenBank/DDBJ whole genome shotgun (WGS) entry which is preliminary data.</text>
</comment>
<dbReference type="PANTHER" id="PTHR34145">
    <property type="entry name" value="OS02G0105600 PROTEIN"/>
    <property type="match status" value="1"/>
</dbReference>
<reference evidence="2" key="1">
    <citation type="submission" date="2020-07" db="EMBL/GenBank/DDBJ databases">
        <title>Genome sequence and genetic diversity analysis of an under-domesticated orphan crop, white fonio (Digitaria exilis).</title>
        <authorList>
            <person name="Bennetzen J.L."/>
            <person name="Chen S."/>
            <person name="Ma X."/>
            <person name="Wang X."/>
            <person name="Yssel A.E.J."/>
            <person name="Chaluvadi S.R."/>
            <person name="Johnson M."/>
            <person name="Gangashetty P."/>
            <person name="Hamidou F."/>
            <person name="Sanogo M.D."/>
            <person name="Zwaenepoel A."/>
            <person name="Wallace J."/>
            <person name="Van De Peer Y."/>
            <person name="Van Deynze A."/>
        </authorList>
    </citation>
    <scope>NUCLEOTIDE SEQUENCE</scope>
    <source>
        <tissue evidence="2">Leaves</tissue>
    </source>
</reference>
<dbReference type="Gene3D" id="3.80.10.10">
    <property type="entry name" value="Ribonuclease Inhibitor"/>
    <property type="match status" value="1"/>
</dbReference>
<evidence type="ECO:0000313" key="2">
    <source>
        <dbReference type="EMBL" id="KAF8733022.1"/>
    </source>
</evidence>
<sequence>MQDIWRHIHSLLPMRDVARAACVSSAFLRSWRCHPNLTFSRTTLGVDKKAYKNGAIARDFPNKVDHILRNHSGIGIEELAVTLPMKTSYNFPCSLLSNGSGHSIQSLHLAGCALRPTTELAWLKSLSKVRLQSVYFTGDGLGCLLCNSLALEWLEIRCCDGIVRLKVPCVLQRLRYLEVIGCDKLEVIDSKAPNISSFFYEGDRVQLSLGEALLMEKIHIIFSGAVHYARAELPSSVPNLKIAAIRSSREITTTPMRHSKFLHLKKLSIALSTGTFSPGYDYFSLVSFLDACPSLETLILDVSFYSYFYPSNLRKMQGQQHHKIKSVKILGFTSARSLIELTCHSLFRCYVPIHKTRKCSPLPIDVLMEAQRAVLAIRTYIEPKVPSMVKLCVVELCRRCHAVEL</sequence>
<dbReference type="AlphaFoldDB" id="A0A835FAN2"/>
<evidence type="ECO:0000313" key="3">
    <source>
        <dbReference type="Proteomes" id="UP000636709"/>
    </source>
</evidence>